<feature type="compositionally biased region" description="Low complexity" evidence="3">
    <location>
        <begin position="98"/>
        <end position="120"/>
    </location>
</feature>
<dbReference type="GO" id="GO:0005634">
    <property type="term" value="C:nucleus"/>
    <property type="evidence" value="ECO:0007669"/>
    <property type="project" value="UniProtKB-SubCell"/>
</dbReference>
<dbReference type="GO" id="GO:0003714">
    <property type="term" value="F:transcription corepressor activity"/>
    <property type="evidence" value="ECO:0007669"/>
    <property type="project" value="TreeGrafter"/>
</dbReference>
<evidence type="ECO:0000256" key="1">
    <source>
        <dbReference type="ARBA" id="ARBA00004123"/>
    </source>
</evidence>
<dbReference type="EMBL" id="CAJOBI010002997">
    <property type="protein sequence ID" value="CAF3952355.1"/>
    <property type="molecule type" value="Genomic_DNA"/>
</dbReference>
<dbReference type="Proteomes" id="UP000676336">
    <property type="component" value="Unassembled WGS sequence"/>
</dbReference>
<dbReference type="Pfam" id="PF11261">
    <property type="entry name" value="IRF-2BP1_2"/>
    <property type="match status" value="1"/>
</dbReference>
<name>A0A8S2MEL4_9BILA</name>
<sequence length="210" mass="23631">MYRLNRQHCYLCDLPRTPWAMIYDFSETVCRGCVNYEGADRIEAILENARTLRRTSLIDRSNDFTSSKTLLPLPTSFLSTNSISYPFKSLSNGHHRTSTSCNNRSSHLSSSSPSNDATSSQEPDDLSLPELVKDSLRLLASSTPFDIRLKHDSTIQARAFLFDSHQRHSSTGGSNEYELRIFSEYPIGSIRNGHRVVGQQHANKSSSARL</sequence>
<dbReference type="GO" id="GO:0006357">
    <property type="term" value="P:regulation of transcription by RNA polymerase II"/>
    <property type="evidence" value="ECO:0007669"/>
    <property type="project" value="TreeGrafter"/>
</dbReference>
<feature type="domain" description="Interferon regulatory factor 2-binding protein 1/2-like zinc finger" evidence="4">
    <location>
        <begin position="6"/>
        <end position="55"/>
    </location>
</feature>
<dbReference type="PANTHER" id="PTHR10816:SF19">
    <property type="entry name" value="PROTEIN INTERACTING WITH TTK69 AND SIN3A, ISOFORM D"/>
    <property type="match status" value="1"/>
</dbReference>
<dbReference type="Pfam" id="PF25457">
    <property type="entry name" value="IRF-2BP1_2_M"/>
    <property type="match status" value="1"/>
</dbReference>
<dbReference type="AlphaFoldDB" id="A0A8S2MEL4"/>
<accession>A0A8S2MEL4</accession>
<protein>
    <submittedName>
        <fullName evidence="6">Uncharacterized protein</fullName>
    </submittedName>
</protein>
<keyword evidence="2" id="KW-0539">Nucleus</keyword>
<evidence type="ECO:0000313" key="6">
    <source>
        <dbReference type="EMBL" id="CAF3952355.1"/>
    </source>
</evidence>
<feature type="region of interest" description="Disordered" evidence="3">
    <location>
        <begin position="96"/>
        <end position="126"/>
    </location>
</feature>
<evidence type="ECO:0000256" key="2">
    <source>
        <dbReference type="ARBA" id="ARBA00023242"/>
    </source>
</evidence>
<reference evidence="6" key="1">
    <citation type="submission" date="2021-02" db="EMBL/GenBank/DDBJ databases">
        <authorList>
            <person name="Nowell W R."/>
        </authorList>
    </citation>
    <scope>NUCLEOTIDE SEQUENCE</scope>
</reference>
<feature type="domain" description="IRF-2BP1/2-like middle" evidence="5">
    <location>
        <begin position="104"/>
        <end position="189"/>
    </location>
</feature>
<evidence type="ECO:0000256" key="3">
    <source>
        <dbReference type="SAM" id="MobiDB-lite"/>
    </source>
</evidence>
<organism evidence="6 7">
    <name type="scientific">Rotaria magnacalcarata</name>
    <dbReference type="NCBI Taxonomy" id="392030"/>
    <lineage>
        <taxon>Eukaryota</taxon>
        <taxon>Metazoa</taxon>
        <taxon>Spiralia</taxon>
        <taxon>Gnathifera</taxon>
        <taxon>Rotifera</taxon>
        <taxon>Eurotatoria</taxon>
        <taxon>Bdelloidea</taxon>
        <taxon>Philodinida</taxon>
        <taxon>Philodinidae</taxon>
        <taxon>Rotaria</taxon>
    </lineage>
</organism>
<proteinExistence type="predicted"/>
<evidence type="ECO:0000313" key="7">
    <source>
        <dbReference type="Proteomes" id="UP000676336"/>
    </source>
</evidence>
<gene>
    <name evidence="6" type="ORF">SMN809_LOCUS9323</name>
</gene>
<comment type="subcellular location">
    <subcellularLocation>
        <location evidence="1">Nucleus</location>
    </subcellularLocation>
</comment>
<evidence type="ECO:0000259" key="5">
    <source>
        <dbReference type="Pfam" id="PF25457"/>
    </source>
</evidence>
<evidence type="ECO:0000259" key="4">
    <source>
        <dbReference type="Pfam" id="PF11261"/>
    </source>
</evidence>
<dbReference type="InterPro" id="IPR058682">
    <property type="entry name" value="IRF-2BP1/2-like_M"/>
</dbReference>
<comment type="caution">
    <text evidence="6">The sequence shown here is derived from an EMBL/GenBank/DDBJ whole genome shotgun (WGS) entry which is preliminary data.</text>
</comment>
<dbReference type="PANTHER" id="PTHR10816">
    <property type="entry name" value="MYELIN TRANSCRIPTION FACTOR 1-RELATED"/>
    <property type="match status" value="1"/>
</dbReference>
<dbReference type="InterPro" id="IPR022750">
    <property type="entry name" value="IRF-2BP1_2-like_Znf"/>
</dbReference>